<organism evidence="1 2">
    <name type="scientific">Geojedonia litorea</name>
    <dbReference type="NCBI Taxonomy" id="1268269"/>
    <lineage>
        <taxon>Bacteria</taxon>
        <taxon>Pseudomonadati</taxon>
        <taxon>Bacteroidota</taxon>
        <taxon>Flavobacteriia</taxon>
        <taxon>Flavobacteriales</taxon>
        <taxon>Flavobacteriaceae</taxon>
        <taxon>Geojedonia</taxon>
    </lineage>
</organism>
<dbReference type="SUPFAM" id="SSF55008">
    <property type="entry name" value="HMA, heavy metal-associated domain"/>
    <property type="match status" value="1"/>
</dbReference>
<proteinExistence type="predicted"/>
<reference evidence="2" key="1">
    <citation type="journal article" date="2019" name="Int. J. Syst. Evol. Microbiol.">
        <title>The Global Catalogue of Microorganisms (GCM) 10K type strain sequencing project: providing services to taxonomists for standard genome sequencing and annotation.</title>
        <authorList>
            <consortium name="The Broad Institute Genomics Platform"/>
            <consortium name="The Broad Institute Genome Sequencing Center for Infectious Disease"/>
            <person name="Wu L."/>
            <person name="Ma J."/>
        </authorList>
    </citation>
    <scope>NUCLEOTIDE SEQUENCE [LARGE SCALE GENOMIC DNA]</scope>
    <source>
        <strain evidence="2">CCUG 63682</strain>
    </source>
</reference>
<dbReference type="CDD" id="cd00371">
    <property type="entry name" value="HMA"/>
    <property type="match status" value="1"/>
</dbReference>
<dbReference type="InterPro" id="IPR006121">
    <property type="entry name" value="HMA_dom"/>
</dbReference>
<name>A0ABV9N532_9FLAO</name>
<dbReference type="RefSeq" id="WP_387961585.1">
    <property type="nucleotide sequence ID" value="NZ_JBHSGP010000008.1"/>
</dbReference>
<protein>
    <submittedName>
        <fullName evidence="1">Heavy-metal-associated domain-containing protein</fullName>
    </submittedName>
</protein>
<gene>
    <name evidence="1" type="ORF">ACFO5O_05175</name>
</gene>
<dbReference type="Gene3D" id="3.30.70.100">
    <property type="match status" value="1"/>
</dbReference>
<dbReference type="EMBL" id="JBHSGP010000008">
    <property type="protein sequence ID" value="MFC4721698.1"/>
    <property type="molecule type" value="Genomic_DNA"/>
</dbReference>
<dbReference type="InterPro" id="IPR036163">
    <property type="entry name" value="HMA_dom_sf"/>
</dbReference>
<sequence>MKTLKLQIPNMQSAHCQMRVNKALHTIEGATSISTISGEAYLMLPDEMSAAEAIIAVEKAGYYVTDIAKSDLTLLQFDEFPLEFVHC</sequence>
<comment type="caution">
    <text evidence="1">The sequence shown here is derived from an EMBL/GenBank/DDBJ whole genome shotgun (WGS) entry which is preliminary data.</text>
</comment>
<keyword evidence="2" id="KW-1185">Reference proteome</keyword>
<dbReference type="Proteomes" id="UP001595953">
    <property type="component" value="Unassembled WGS sequence"/>
</dbReference>
<evidence type="ECO:0000313" key="2">
    <source>
        <dbReference type="Proteomes" id="UP001595953"/>
    </source>
</evidence>
<accession>A0ABV9N532</accession>
<evidence type="ECO:0000313" key="1">
    <source>
        <dbReference type="EMBL" id="MFC4721698.1"/>
    </source>
</evidence>